<organism evidence="1 2">
    <name type="scientific">Callosobruchus maculatus</name>
    <name type="common">Southern cowpea weevil</name>
    <name type="synonym">Pulse bruchid</name>
    <dbReference type="NCBI Taxonomy" id="64391"/>
    <lineage>
        <taxon>Eukaryota</taxon>
        <taxon>Metazoa</taxon>
        <taxon>Ecdysozoa</taxon>
        <taxon>Arthropoda</taxon>
        <taxon>Hexapoda</taxon>
        <taxon>Insecta</taxon>
        <taxon>Pterygota</taxon>
        <taxon>Neoptera</taxon>
        <taxon>Endopterygota</taxon>
        <taxon>Coleoptera</taxon>
        <taxon>Polyphaga</taxon>
        <taxon>Cucujiformia</taxon>
        <taxon>Chrysomeloidea</taxon>
        <taxon>Chrysomelidae</taxon>
        <taxon>Bruchinae</taxon>
        <taxon>Bruchini</taxon>
        <taxon>Callosobruchus</taxon>
    </lineage>
</organism>
<evidence type="ECO:0000313" key="1">
    <source>
        <dbReference type="EMBL" id="VEN50076.1"/>
    </source>
</evidence>
<dbReference type="EMBL" id="CAACVG010008501">
    <property type="protein sequence ID" value="VEN50076.1"/>
    <property type="molecule type" value="Genomic_DNA"/>
</dbReference>
<evidence type="ECO:0000313" key="2">
    <source>
        <dbReference type="Proteomes" id="UP000410492"/>
    </source>
</evidence>
<name>A0A653CQK3_CALMS</name>
<dbReference type="Proteomes" id="UP000410492">
    <property type="component" value="Unassembled WGS sequence"/>
</dbReference>
<proteinExistence type="predicted"/>
<keyword evidence="2" id="KW-1185">Reference proteome</keyword>
<dbReference type="AlphaFoldDB" id="A0A653CQK3"/>
<gene>
    <name evidence="1" type="ORF">CALMAC_LOCUS10963</name>
</gene>
<sequence>MGHFRGTPLVRHWNITYRFIVSRRRRCSTPNIQTKLSRNIARPVYKIKSGRSLNTHTLITRCLCGLNANWFHSQEWIITKTRHFDESQRIIGVTRNFRGSVVSWDACEGGWPPTSVNEVNEAFTGCDAVFASLADVVQVRSRQLPAASYSRPSPL</sequence>
<accession>A0A653CQK3</accession>
<reference evidence="1 2" key="1">
    <citation type="submission" date="2019-01" db="EMBL/GenBank/DDBJ databases">
        <authorList>
            <person name="Sayadi A."/>
        </authorList>
    </citation>
    <scope>NUCLEOTIDE SEQUENCE [LARGE SCALE GENOMIC DNA]</scope>
</reference>
<protein>
    <submittedName>
        <fullName evidence="1">Uncharacterized protein</fullName>
    </submittedName>
</protein>